<evidence type="ECO:0000313" key="4">
    <source>
        <dbReference type="Proteomes" id="UP000601768"/>
    </source>
</evidence>
<dbReference type="InterPro" id="IPR000160">
    <property type="entry name" value="GGDEF_dom"/>
</dbReference>
<dbReference type="SUPFAM" id="SSF141868">
    <property type="entry name" value="EAL domain-like"/>
    <property type="match status" value="1"/>
</dbReference>
<dbReference type="Gene3D" id="3.30.70.270">
    <property type="match status" value="1"/>
</dbReference>
<dbReference type="InterPro" id="IPR035919">
    <property type="entry name" value="EAL_sf"/>
</dbReference>
<feature type="domain" description="GGDEF" evidence="2">
    <location>
        <begin position="29"/>
        <end position="162"/>
    </location>
</feature>
<dbReference type="GO" id="GO:0071111">
    <property type="term" value="F:cyclic-guanylate-specific phosphodiesterase activity"/>
    <property type="evidence" value="ECO:0007669"/>
    <property type="project" value="InterPro"/>
</dbReference>
<dbReference type="Gene3D" id="3.20.20.450">
    <property type="entry name" value="EAL domain"/>
    <property type="match status" value="1"/>
</dbReference>
<dbReference type="InterPro" id="IPR001633">
    <property type="entry name" value="EAL_dom"/>
</dbReference>
<evidence type="ECO:0000259" key="1">
    <source>
        <dbReference type="PROSITE" id="PS50883"/>
    </source>
</evidence>
<keyword evidence="4" id="KW-1185">Reference proteome</keyword>
<gene>
    <name evidence="3" type="ORF">H8B19_00470</name>
</gene>
<dbReference type="CDD" id="cd01949">
    <property type="entry name" value="GGDEF"/>
    <property type="match status" value="1"/>
</dbReference>
<dbReference type="PROSITE" id="PS50883">
    <property type="entry name" value="EAL"/>
    <property type="match status" value="1"/>
</dbReference>
<dbReference type="PANTHER" id="PTHR33121:SF79">
    <property type="entry name" value="CYCLIC DI-GMP PHOSPHODIESTERASE PDED-RELATED"/>
    <property type="match status" value="1"/>
</dbReference>
<dbReference type="PANTHER" id="PTHR33121">
    <property type="entry name" value="CYCLIC DI-GMP PHOSPHODIESTERASE PDEF"/>
    <property type="match status" value="1"/>
</dbReference>
<dbReference type="EMBL" id="JACNEP010000001">
    <property type="protein sequence ID" value="MBC3764338.1"/>
    <property type="molecule type" value="Genomic_DNA"/>
</dbReference>
<dbReference type="Pfam" id="PF00563">
    <property type="entry name" value="EAL"/>
    <property type="match status" value="1"/>
</dbReference>
<organism evidence="3 4">
    <name type="scientific">Neptunicella marina</name>
    <dbReference type="NCBI Taxonomy" id="2125989"/>
    <lineage>
        <taxon>Bacteria</taxon>
        <taxon>Pseudomonadati</taxon>
        <taxon>Pseudomonadota</taxon>
        <taxon>Gammaproteobacteria</taxon>
        <taxon>Alteromonadales</taxon>
        <taxon>Alteromonadaceae</taxon>
        <taxon>Neptunicella</taxon>
    </lineage>
</organism>
<dbReference type="RefSeq" id="WP_186505170.1">
    <property type="nucleotide sequence ID" value="NZ_JACNEP010000001.1"/>
</dbReference>
<dbReference type="PROSITE" id="PS50887">
    <property type="entry name" value="GGDEF"/>
    <property type="match status" value="1"/>
</dbReference>
<evidence type="ECO:0000259" key="2">
    <source>
        <dbReference type="PROSITE" id="PS50887"/>
    </source>
</evidence>
<accession>A0A8J6IS00</accession>
<reference evidence="3" key="2">
    <citation type="submission" date="2020-08" db="EMBL/GenBank/DDBJ databases">
        <authorList>
            <person name="Lai Q."/>
        </authorList>
    </citation>
    <scope>NUCLEOTIDE SEQUENCE</scope>
    <source>
        <strain evidence="3">S27-2</strain>
    </source>
</reference>
<dbReference type="InterPro" id="IPR043128">
    <property type="entry name" value="Rev_trsase/Diguanyl_cyclase"/>
</dbReference>
<dbReference type="CDD" id="cd01948">
    <property type="entry name" value="EAL"/>
    <property type="match status" value="1"/>
</dbReference>
<dbReference type="InterPro" id="IPR050706">
    <property type="entry name" value="Cyclic-di-GMP_PDE-like"/>
</dbReference>
<feature type="domain" description="EAL" evidence="1">
    <location>
        <begin position="171"/>
        <end position="424"/>
    </location>
</feature>
<dbReference type="InterPro" id="IPR029787">
    <property type="entry name" value="Nucleotide_cyclase"/>
</dbReference>
<sequence length="437" mass="49558">MNLVYQSLATIPNRYAFLDRIEKSVSQNPDVSLLLIDVVRFSDVSSSLGYRAGDFILSEIASRIQLLLGENVILGRVSGDIFGAVLPGRFSVQQLQEQYYYLVHHFKTPIAFDDHSFIADFNVGAVANSPGNHNIHELFSRAEAALKQAKQNKYDNFHAIELQERLETSRRLTLKADLKRAFEQNELELYFQPKIDLRNLQITGAECLLRWHHPLDGVIFPGPLLEAAESYNMMNEMGYWVLENAVKSLLEFQQRGINIRLSVNMSPTQLYDSKFVENLNLLLATYQVDASNIELELTEDIALSNSLMVHKQLTELRSLGFHIAIDDFGKGYSNLAYMRDLEIDTIKIDKTFVMNLDDNPVNKAIIQATRLIAESMNADIVAEGIESLSHLHELRDMGIKTGQGFLFSKAVCLEDFVQLTYSDIMVGDSLSFQHRRA</sequence>
<name>A0A8J6IS00_9ALTE</name>
<comment type="caution">
    <text evidence="3">The sequence shown here is derived from an EMBL/GenBank/DDBJ whole genome shotgun (WGS) entry which is preliminary data.</text>
</comment>
<dbReference type="Proteomes" id="UP000601768">
    <property type="component" value="Unassembled WGS sequence"/>
</dbReference>
<reference evidence="3" key="1">
    <citation type="journal article" date="2018" name="Int. J. Syst. Evol. Microbiol.">
        <title>Neptunicella marina gen. nov., sp. nov., isolated from surface seawater.</title>
        <authorList>
            <person name="Liu X."/>
            <person name="Lai Q."/>
            <person name="Du Y."/>
            <person name="Zhang X."/>
            <person name="Liu Z."/>
            <person name="Sun F."/>
            <person name="Shao Z."/>
        </authorList>
    </citation>
    <scope>NUCLEOTIDE SEQUENCE</scope>
    <source>
        <strain evidence="3">S27-2</strain>
    </source>
</reference>
<dbReference type="SMART" id="SM00267">
    <property type="entry name" value="GGDEF"/>
    <property type="match status" value="1"/>
</dbReference>
<dbReference type="SMART" id="SM00052">
    <property type="entry name" value="EAL"/>
    <property type="match status" value="1"/>
</dbReference>
<dbReference type="SUPFAM" id="SSF55073">
    <property type="entry name" value="Nucleotide cyclase"/>
    <property type="match status" value="1"/>
</dbReference>
<dbReference type="Pfam" id="PF00990">
    <property type="entry name" value="GGDEF"/>
    <property type="match status" value="1"/>
</dbReference>
<evidence type="ECO:0000313" key="3">
    <source>
        <dbReference type="EMBL" id="MBC3764338.1"/>
    </source>
</evidence>
<dbReference type="NCBIfam" id="TIGR00254">
    <property type="entry name" value="GGDEF"/>
    <property type="match status" value="1"/>
</dbReference>
<proteinExistence type="predicted"/>
<dbReference type="AlphaFoldDB" id="A0A8J6IS00"/>
<protein>
    <submittedName>
        <fullName evidence="3">Bifunctional diguanylate cyclase/phosphodiesterase</fullName>
    </submittedName>
</protein>